<keyword evidence="2" id="KW-1185">Reference proteome</keyword>
<sequence length="53" mass="6117">MSENITLKKADYSSNYCEISNGIGYIKRAKKYPIAIFYQSDHILQSILLFLLT</sequence>
<evidence type="ECO:0000313" key="2">
    <source>
        <dbReference type="Proteomes" id="UP000051966"/>
    </source>
</evidence>
<accession>A0A0R1VWN5</accession>
<dbReference type="Proteomes" id="UP000051966">
    <property type="component" value="Unassembled WGS sequence"/>
</dbReference>
<proteinExistence type="predicted"/>
<comment type="caution">
    <text evidence="1">The sequence shown here is derived from an EMBL/GenBank/DDBJ whole genome shotgun (WGS) entry which is preliminary data.</text>
</comment>
<gene>
    <name evidence="1" type="ORF">FD41_GL000285</name>
</gene>
<evidence type="ECO:0000313" key="1">
    <source>
        <dbReference type="EMBL" id="KRM07876.1"/>
    </source>
</evidence>
<dbReference type="EMBL" id="AZFY01000091">
    <property type="protein sequence ID" value="KRM07876.1"/>
    <property type="molecule type" value="Genomic_DNA"/>
</dbReference>
<organism evidence="1 2">
    <name type="scientific">Lentilactobacillus farraginis DSM 18382 = JCM 14108</name>
    <dbReference type="NCBI Taxonomy" id="1423743"/>
    <lineage>
        <taxon>Bacteria</taxon>
        <taxon>Bacillati</taxon>
        <taxon>Bacillota</taxon>
        <taxon>Bacilli</taxon>
        <taxon>Lactobacillales</taxon>
        <taxon>Lactobacillaceae</taxon>
        <taxon>Lentilactobacillus</taxon>
    </lineage>
</organism>
<protein>
    <submittedName>
        <fullName evidence="1">Uncharacterized protein</fullName>
    </submittedName>
</protein>
<reference evidence="1 2" key="1">
    <citation type="journal article" date="2015" name="Genome Announc.">
        <title>Expanding the biotechnology potential of lactobacilli through comparative genomics of 213 strains and associated genera.</title>
        <authorList>
            <person name="Sun Z."/>
            <person name="Harris H.M."/>
            <person name="McCann A."/>
            <person name="Guo C."/>
            <person name="Argimon S."/>
            <person name="Zhang W."/>
            <person name="Yang X."/>
            <person name="Jeffery I.B."/>
            <person name="Cooney J.C."/>
            <person name="Kagawa T.F."/>
            <person name="Liu W."/>
            <person name="Song Y."/>
            <person name="Salvetti E."/>
            <person name="Wrobel A."/>
            <person name="Rasinkangas P."/>
            <person name="Parkhill J."/>
            <person name="Rea M.C."/>
            <person name="O'Sullivan O."/>
            <person name="Ritari J."/>
            <person name="Douillard F.P."/>
            <person name="Paul Ross R."/>
            <person name="Yang R."/>
            <person name="Briner A.E."/>
            <person name="Felis G.E."/>
            <person name="de Vos W.M."/>
            <person name="Barrangou R."/>
            <person name="Klaenhammer T.R."/>
            <person name="Caufield P.W."/>
            <person name="Cui Y."/>
            <person name="Zhang H."/>
            <person name="O'Toole P.W."/>
        </authorList>
    </citation>
    <scope>NUCLEOTIDE SEQUENCE [LARGE SCALE GENOMIC DNA]</scope>
    <source>
        <strain evidence="1 2">DSM 18382</strain>
    </source>
</reference>
<dbReference type="AlphaFoldDB" id="A0A0R1VWN5"/>
<name>A0A0R1VWN5_9LACO</name>